<keyword evidence="4" id="KW-0472">Membrane</keyword>
<sequence>MERKALTQEYLILTTNDKGKLPMANSTETKAGLVAAGIMDLLLEGAIKIEGKKVEAVGPLPGSLGHLEGLYAYLSDKSRSVTKVIEDYCMSFSSSRINQLLTDTGNSLSAAGAVAEGKGGLFGNRDLFVPEKAYKEALIETLKRAAVQVESLSLHDAALASLLKETRNLKPYFSKHENDLMKEKLKAIKNQQDSKIIREMVGYIDDIMTVMMAAVIATVN</sequence>
<evidence type="ECO:0000256" key="2">
    <source>
        <dbReference type="ARBA" id="ARBA00023034"/>
    </source>
</evidence>
<evidence type="ECO:0000256" key="1">
    <source>
        <dbReference type="ARBA" id="ARBA00004255"/>
    </source>
</evidence>
<accession>A0A6N3GXS1</accession>
<dbReference type="GO" id="GO:0005737">
    <property type="term" value="C:cytoplasm"/>
    <property type="evidence" value="ECO:0007669"/>
    <property type="project" value="UniProtKB-ARBA"/>
</dbReference>
<dbReference type="GO" id="GO:0070273">
    <property type="term" value="F:phosphatidylinositol-4-phosphate binding"/>
    <property type="evidence" value="ECO:0007669"/>
    <property type="project" value="InterPro"/>
</dbReference>
<dbReference type="EMBL" id="CACRTR010000023">
    <property type="protein sequence ID" value="VYU68760.1"/>
    <property type="molecule type" value="Genomic_DNA"/>
</dbReference>
<dbReference type="AlphaFoldDB" id="A0A6N3GXS1"/>
<keyword evidence="2" id="KW-0333">Golgi apparatus</keyword>
<evidence type="ECO:0000313" key="5">
    <source>
        <dbReference type="EMBL" id="VYU68760.1"/>
    </source>
</evidence>
<gene>
    <name evidence="5" type="ORF">ELLFYP34_00764</name>
</gene>
<keyword evidence="3" id="KW-0446">Lipid-binding</keyword>
<evidence type="ECO:0008006" key="6">
    <source>
        <dbReference type="Google" id="ProtNLM"/>
    </source>
</evidence>
<dbReference type="GO" id="GO:0012505">
    <property type="term" value="C:endomembrane system"/>
    <property type="evidence" value="ECO:0007669"/>
    <property type="project" value="UniProtKB-ARBA"/>
</dbReference>
<name>A0A6N3GXS1_EUBLI</name>
<evidence type="ECO:0000256" key="3">
    <source>
        <dbReference type="ARBA" id="ARBA00023121"/>
    </source>
</evidence>
<dbReference type="Gene3D" id="1.10.3630.10">
    <property type="entry name" value="yeast vps74-n-term truncation variant domain like"/>
    <property type="match status" value="1"/>
</dbReference>
<dbReference type="Pfam" id="PF05719">
    <property type="entry name" value="GPP34"/>
    <property type="match status" value="1"/>
</dbReference>
<comment type="subcellular location">
    <subcellularLocation>
        <location evidence="1">Golgi apparatus membrane</location>
        <topology evidence="1">Peripheral membrane protein</topology>
        <orientation evidence="1">Cytoplasmic side</orientation>
    </subcellularLocation>
</comment>
<dbReference type="InterPro" id="IPR008628">
    <property type="entry name" value="GPP34-like"/>
</dbReference>
<evidence type="ECO:0000256" key="4">
    <source>
        <dbReference type="ARBA" id="ARBA00023136"/>
    </source>
</evidence>
<dbReference type="InterPro" id="IPR038261">
    <property type="entry name" value="GPP34-like_sf"/>
</dbReference>
<protein>
    <recommendedName>
        <fullName evidence="6">Golgi phosphoprotein 3 GPP34</fullName>
    </recommendedName>
</protein>
<reference evidence="5" key="1">
    <citation type="submission" date="2019-11" db="EMBL/GenBank/DDBJ databases">
        <authorList>
            <person name="Feng L."/>
        </authorList>
    </citation>
    <scope>NUCLEOTIDE SEQUENCE</scope>
    <source>
        <strain evidence="5">ElimosumLFYP34</strain>
    </source>
</reference>
<proteinExistence type="predicted"/>
<organism evidence="5">
    <name type="scientific">Eubacterium limosum</name>
    <dbReference type="NCBI Taxonomy" id="1736"/>
    <lineage>
        <taxon>Bacteria</taxon>
        <taxon>Bacillati</taxon>
        <taxon>Bacillota</taxon>
        <taxon>Clostridia</taxon>
        <taxon>Eubacteriales</taxon>
        <taxon>Eubacteriaceae</taxon>
        <taxon>Eubacterium</taxon>
    </lineage>
</organism>